<evidence type="ECO:0000313" key="3">
    <source>
        <dbReference type="Proteomes" id="UP000054166"/>
    </source>
</evidence>
<feature type="non-terminal residue" evidence="2">
    <location>
        <position position="1"/>
    </location>
</feature>
<proteinExistence type="predicted"/>
<reference evidence="3" key="2">
    <citation type="submission" date="2015-01" db="EMBL/GenBank/DDBJ databases">
        <title>Evolutionary Origins and Diversification of the Mycorrhizal Mutualists.</title>
        <authorList>
            <consortium name="DOE Joint Genome Institute"/>
            <consortium name="Mycorrhizal Genomics Consortium"/>
            <person name="Kohler A."/>
            <person name="Kuo A."/>
            <person name="Nagy L.G."/>
            <person name="Floudas D."/>
            <person name="Copeland A."/>
            <person name="Barry K.W."/>
            <person name="Cichocki N."/>
            <person name="Veneault-Fourrey C."/>
            <person name="LaButti K."/>
            <person name="Lindquist E.A."/>
            <person name="Lipzen A."/>
            <person name="Lundell T."/>
            <person name="Morin E."/>
            <person name="Murat C."/>
            <person name="Riley R."/>
            <person name="Ohm R."/>
            <person name="Sun H."/>
            <person name="Tunlid A."/>
            <person name="Henrissat B."/>
            <person name="Grigoriev I.V."/>
            <person name="Hibbett D.S."/>
            <person name="Martin F."/>
        </authorList>
    </citation>
    <scope>NUCLEOTIDE SEQUENCE [LARGE SCALE GENOMIC DNA]</scope>
    <source>
        <strain evidence="3">F 1598</strain>
    </source>
</reference>
<dbReference type="InterPro" id="IPR021109">
    <property type="entry name" value="Peptidase_aspartic_dom_sf"/>
</dbReference>
<dbReference type="AlphaFoldDB" id="A0A0C3GCZ0"/>
<keyword evidence="3" id="KW-1185">Reference proteome</keyword>
<dbReference type="HOGENOM" id="CLU_018255_0_1_1"/>
<dbReference type="Gene3D" id="2.40.70.10">
    <property type="entry name" value="Acid Proteases"/>
    <property type="match status" value="1"/>
</dbReference>
<dbReference type="Proteomes" id="UP000054166">
    <property type="component" value="Unassembled WGS sequence"/>
</dbReference>
<protein>
    <submittedName>
        <fullName evidence="2">Uncharacterized protein</fullName>
    </submittedName>
</protein>
<dbReference type="OrthoDB" id="2369050at2759"/>
<feature type="compositionally biased region" description="Low complexity" evidence="1">
    <location>
        <begin position="191"/>
        <end position="214"/>
    </location>
</feature>
<reference evidence="2 3" key="1">
    <citation type="submission" date="2014-04" db="EMBL/GenBank/DDBJ databases">
        <authorList>
            <consortium name="DOE Joint Genome Institute"/>
            <person name="Kuo A."/>
            <person name="Tarkka M."/>
            <person name="Buscot F."/>
            <person name="Kohler A."/>
            <person name="Nagy L.G."/>
            <person name="Floudas D."/>
            <person name="Copeland A."/>
            <person name="Barry K.W."/>
            <person name="Cichocki N."/>
            <person name="Veneault-Fourrey C."/>
            <person name="LaButti K."/>
            <person name="Lindquist E.A."/>
            <person name="Lipzen A."/>
            <person name="Lundell T."/>
            <person name="Morin E."/>
            <person name="Murat C."/>
            <person name="Sun H."/>
            <person name="Tunlid A."/>
            <person name="Henrissat B."/>
            <person name="Grigoriev I.V."/>
            <person name="Hibbett D.S."/>
            <person name="Martin F."/>
            <person name="Nordberg H.P."/>
            <person name="Cantor M.N."/>
            <person name="Hua S.X."/>
        </authorList>
    </citation>
    <scope>NUCLEOTIDE SEQUENCE [LARGE SCALE GENOMIC DNA]</scope>
    <source>
        <strain evidence="2 3">F 1598</strain>
    </source>
</reference>
<sequence length="464" mass="51018">RPPVIMPGKLTPDLLFDFENGAYSYFSFKDIKVEKEVSKVAGGLQDGRVQTWYRLNRAAVDAAGFPAFMATVRESWLEPGWEQDVKLTILASHQGSTPIVDWIMLLEATNTLLHNHVCKLSDNDLRNHIQSHVHPDTMTAATVAELHLIVEYDKYKSSLKVVDDACVRSDELLKAAVKQLMLQPPLSGCRTASNRNTASSSTSTSTTAVNNSIARTPDRVPALTTKEHTLLVEHEGCFKCRRFYTSHRLSDCPDGFPDKTSYVTLTNADALMAKRKQGKKEKPAKTAAIIPMPAAIVMPSAVLGEGSDSEYVDIPFFVPYFFLDCSVGGATASSIESIRALIDHGSDAVLIDPALADQMQLKRHKLPAPKEVVMAVGDGKEIFTFDEWVPITVTSVDKAWTSHACRAILAPNLCVPLLLGGPFLLLTHRLVIDHETCTCIDKKCGYDLLNPPVIKYSITKPSPK</sequence>
<feature type="non-terminal residue" evidence="2">
    <location>
        <position position="464"/>
    </location>
</feature>
<organism evidence="2 3">
    <name type="scientific">Piloderma croceum (strain F 1598)</name>
    <dbReference type="NCBI Taxonomy" id="765440"/>
    <lineage>
        <taxon>Eukaryota</taxon>
        <taxon>Fungi</taxon>
        <taxon>Dikarya</taxon>
        <taxon>Basidiomycota</taxon>
        <taxon>Agaricomycotina</taxon>
        <taxon>Agaricomycetes</taxon>
        <taxon>Agaricomycetidae</taxon>
        <taxon>Atheliales</taxon>
        <taxon>Atheliaceae</taxon>
        <taxon>Piloderma</taxon>
    </lineage>
</organism>
<evidence type="ECO:0000313" key="2">
    <source>
        <dbReference type="EMBL" id="KIM88511.1"/>
    </source>
</evidence>
<feature type="region of interest" description="Disordered" evidence="1">
    <location>
        <begin position="188"/>
        <end position="220"/>
    </location>
</feature>
<gene>
    <name evidence="2" type="ORF">PILCRDRAFT_26727</name>
</gene>
<dbReference type="STRING" id="765440.A0A0C3GCZ0"/>
<dbReference type="CDD" id="cd00303">
    <property type="entry name" value="retropepsin_like"/>
    <property type="match status" value="1"/>
</dbReference>
<dbReference type="InParanoid" id="A0A0C3GCZ0"/>
<dbReference type="EMBL" id="KN832976">
    <property type="protein sequence ID" value="KIM88511.1"/>
    <property type="molecule type" value="Genomic_DNA"/>
</dbReference>
<name>A0A0C3GCZ0_PILCF</name>
<accession>A0A0C3GCZ0</accession>
<evidence type="ECO:0000256" key="1">
    <source>
        <dbReference type="SAM" id="MobiDB-lite"/>
    </source>
</evidence>